<gene>
    <name evidence="2" type="ORF">E2C01_059923</name>
</gene>
<evidence type="ECO:0000313" key="3">
    <source>
        <dbReference type="Proteomes" id="UP000324222"/>
    </source>
</evidence>
<keyword evidence="3" id="KW-1185">Reference proteome</keyword>
<dbReference type="EMBL" id="VSRR010023835">
    <property type="protein sequence ID" value="MPC65787.1"/>
    <property type="molecule type" value="Genomic_DNA"/>
</dbReference>
<name>A0A5B7H932_PORTR</name>
<evidence type="ECO:0000256" key="1">
    <source>
        <dbReference type="SAM" id="MobiDB-lite"/>
    </source>
</evidence>
<dbReference type="AlphaFoldDB" id="A0A5B7H932"/>
<dbReference type="Proteomes" id="UP000324222">
    <property type="component" value="Unassembled WGS sequence"/>
</dbReference>
<accession>A0A5B7H932</accession>
<feature type="region of interest" description="Disordered" evidence="1">
    <location>
        <begin position="1"/>
        <end position="35"/>
    </location>
</feature>
<sequence>MVAGGEGIDGCPKGEEGGGEGVTIRKAMTDGGSSVSGVNALRTPVKVGKISSFHSSSSSSPVLLLAPLVHSLHLFV</sequence>
<reference evidence="2 3" key="1">
    <citation type="submission" date="2019-05" db="EMBL/GenBank/DDBJ databases">
        <title>Another draft genome of Portunus trituberculatus and its Hox gene families provides insights of decapod evolution.</title>
        <authorList>
            <person name="Jeong J.-H."/>
            <person name="Song I."/>
            <person name="Kim S."/>
            <person name="Choi T."/>
            <person name="Kim D."/>
            <person name="Ryu S."/>
            <person name="Kim W."/>
        </authorList>
    </citation>
    <scope>NUCLEOTIDE SEQUENCE [LARGE SCALE GENOMIC DNA]</scope>
    <source>
        <tissue evidence="2">Muscle</tissue>
    </source>
</reference>
<organism evidence="2 3">
    <name type="scientific">Portunus trituberculatus</name>
    <name type="common">Swimming crab</name>
    <name type="synonym">Neptunus trituberculatus</name>
    <dbReference type="NCBI Taxonomy" id="210409"/>
    <lineage>
        <taxon>Eukaryota</taxon>
        <taxon>Metazoa</taxon>
        <taxon>Ecdysozoa</taxon>
        <taxon>Arthropoda</taxon>
        <taxon>Crustacea</taxon>
        <taxon>Multicrustacea</taxon>
        <taxon>Malacostraca</taxon>
        <taxon>Eumalacostraca</taxon>
        <taxon>Eucarida</taxon>
        <taxon>Decapoda</taxon>
        <taxon>Pleocyemata</taxon>
        <taxon>Brachyura</taxon>
        <taxon>Eubrachyura</taxon>
        <taxon>Portunoidea</taxon>
        <taxon>Portunidae</taxon>
        <taxon>Portuninae</taxon>
        <taxon>Portunus</taxon>
    </lineage>
</organism>
<evidence type="ECO:0000313" key="2">
    <source>
        <dbReference type="EMBL" id="MPC65787.1"/>
    </source>
</evidence>
<comment type="caution">
    <text evidence="2">The sequence shown here is derived from an EMBL/GenBank/DDBJ whole genome shotgun (WGS) entry which is preliminary data.</text>
</comment>
<proteinExistence type="predicted"/>
<protein>
    <submittedName>
        <fullName evidence="2">Uncharacterized protein</fullName>
    </submittedName>
</protein>